<evidence type="ECO:0000313" key="12">
    <source>
        <dbReference type="EMBL" id="KAG2215172.1"/>
    </source>
</evidence>
<proteinExistence type="inferred from homology"/>
<feature type="coiled-coil region" evidence="8">
    <location>
        <begin position="87"/>
        <end position="128"/>
    </location>
</feature>
<dbReference type="AlphaFoldDB" id="A0A8H7RRZ6"/>
<comment type="similarity">
    <text evidence="2">Belongs to the HOP2 family.</text>
</comment>
<dbReference type="GO" id="GO:0000794">
    <property type="term" value="C:condensed nuclear chromosome"/>
    <property type="evidence" value="ECO:0007669"/>
    <property type="project" value="TreeGrafter"/>
</dbReference>
<evidence type="ECO:0000256" key="6">
    <source>
        <dbReference type="ARBA" id="ARBA00023242"/>
    </source>
</evidence>
<accession>A0A8H7RRZ6</accession>
<evidence type="ECO:0000256" key="4">
    <source>
        <dbReference type="ARBA" id="ARBA00023054"/>
    </source>
</evidence>
<dbReference type="GO" id="GO:0120230">
    <property type="term" value="F:recombinase activator activity"/>
    <property type="evidence" value="ECO:0007669"/>
    <property type="project" value="TreeGrafter"/>
</dbReference>
<evidence type="ECO:0000256" key="1">
    <source>
        <dbReference type="ARBA" id="ARBA00004123"/>
    </source>
</evidence>
<evidence type="ECO:0000256" key="7">
    <source>
        <dbReference type="ARBA" id="ARBA00023254"/>
    </source>
</evidence>
<feature type="domain" description="Leucine zipper with capping helix" evidence="11">
    <location>
        <begin position="163"/>
        <end position="215"/>
    </location>
</feature>
<dbReference type="InterPro" id="IPR036388">
    <property type="entry name" value="WH-like_DNA-bd_sf"/>
</dbReference>
<keyword evidence="6" id="KW-0539">Nucleus</keyword>
<evidence type="ECO:0000259" key="11">
    <source>
        <dbReference type="Pfam" id="PF18517"/>
    </source>
</evidence>
<dbReference type="GO" id="GO:0010774">
    <property type="term" value="P:meiotic strand invasion involved in reciprocal meiotic recombination"/>
    <property type="evidence" value="ECO:0007669"/>
    <property type="project" value="TreeGrafter"/>
</dbReference>
<feature type="compositionally biased region" description="Basic and acidic residues" evidence="9">
    <location>
        <begin position="200"/>
        <end position="210"/>
    </location>
</feature>
<name>A0A8H7RRZ6_9FUNG</name>
<dbReference type="PANTHER" id="PTHR15938">
    <property type="entry name" value="TBP-1 INTERACTING PROTEIN"/>
    <property type="match status" value="1"/>
</dbReference>
<dbReference type="Gene3D" id="1.10.10.10">
    <property type="entry name" value="Winged helix-like DNA-binding domain superfamily/Winged helix DNA-binding domain"/>
    <property type="match status" value="1"/>
</dbReference>
<protein>
    <recommendedName>
        <fullName evidence="3">Homologous-pairing protein 2 homolog</fullName>
    </recommendedName>
</protein>
<dbReference type="GO" id="GO:0003690">
    <property type="term" value="F:double-stranded DNA binding"/>
    <property type="evidence" value="ECO:0007669"/>
    <property type="project" value="TreeGrafter"/>
</dbReference>
<feature type="domain" description="Homologous-pairing protein 2 winged helix" evidence="10">
    <location>
        <begin position="13"/>
        <end position="82"/>
    </location>
</feature>
<reference evidence="12" key="1">
    <citation type="submission" date="2020-12" db="EMBL/GenBank/DDBJ databases">
        <title>Metabolic potential, ecology and presence of endohyphal bacteria is reflected in genomic diversity of Mucoromycotina.</title>
        <authorList>
            <person name="Muszewska A."/>
            <person name="Okrasinska A."/>
            <person name="Steczkiewicz K."/>
            <person name="Drgas O."/>
            <person name="Orlowska M."/>
            <person name="Perlinska-Lenart U."/>
            <person name="Aleksandrzak-Piekarczyk T."/>
            <person name="Szatraj K."/>
            <person name="Zielenkiewicz U."/>
            <person name="Pilsyk S."/>
            <person name="Malc E."/>
            <person name="Mieczkowski P."/>
            <person name="Kruszewska J.S."/>
            <person name="Biernat P."/>
            <person name="Pawlowska J."/>
        </authorList>
    </citation>
    <scope>NUCLEOTIDE SEQUENCE</scope>
    <source>
        <strain evidence="12">CBS 226.32</strain>
    </source>
</reference>
<dbReference type="Pfam" id="PF18517">
    <property type="entry name" value="LZ3wCH"/>
    <property type="match status" value="1"/>
</dbReference>
<keyword evidence="7" id="KW-0469">Meiosis</keyword>
<evidence type="ECO:0000256" key="8">
    <source>
        <dbReference type="SAM" id="Coils"/>
    </source>
</evidence>
<comment type="subcellular location">
    <subcellularLocation>
        <location evidence="1">Nucleus</location>
    </subcellularLocation>
</comment>
<dbReference type="Proteomes" id="UP000650833">
    <property type="component" value="Unassembled WGS sequence"/>
</dbReference>
<evidence type="ECO:0000259" key="10">
    <source>
        <dbReference type="Pfam" id="PF07106"/>
    </source>
</evidence>
<keyword evidence="13" id="KW-1185">Reference proteome</keyword>
<dbReference type="GO" id="GO:0007129">
    <property type="term" value="P:homologous chromosome pairing at meiosis"/>
    <property type="evidence" value="ECO:0007669"/>
    <property type="project" value="TreeGrafter"/>
</dbReference>
<dbReference type="InterPro" id="IPR040661">
    <property type="entry name" value="LZ3wCH"/>
</dbReference>
<dbReference type="PANTHER" id="PTHR15938:SF0">
    <property type="entry name" value="HOMOLOGOUS-PAIRING PROTEIN 2 HOMOLOG"/>
    <property type="match status" value="1"/>
</dbReference>
<dbReference type="EMBL" id="JAEPRC010000012">
    <property type="protein sequence ID" value="KAG2215172.1"/>
    <property type="molecule type" value="Genomic_DNA"/>
</dbReference>
<feature type="region of interest" description="Disordered" evidence="9">
    <location>
        <begin position="200"/>
        <end position="228"/>
    </location>
</feature>
<evidence type="ECO:0000256" key="2">
    <source>
        <dbReference type="ARBA" id="ARBA00007922"/>
    </source>
</evidence>
<sequence>MAKKKANSNKKEEEIAVLEYLVKVNRPYSASSVVKLKDMSDIFNNLHAKYTKGSIVKALDQLVKDDSVISKVYGKTSIYSIKQSSDNAPTEEEINALQKSLNELTEKHEELSSENKKLDQLLAKIRSEPTTSEAKELLGKAKIENEQKREKLNSLKTGTVLIPPEKRKRTNDEYDTYRQLWKKRRGMFREIFKTVTEHYPGKPSELKEELGIEEDPIPFEQDPLQSNV</sequence>
<comment type="caution">
    <text evidence="12">The sequence shown here is derived from an EMBL/GenBank/DDBJ whole genome shotgun (WGS) entry which is preliminary data.</text>
</comment>
<organism evidence="12 13">
    <name type="scientific">Mucor plumbeus</name>
    <dbReference type="NCBI Taxonomy" id="97098"/>
    <lineage>
        <taxon>Eukaryota</taxon>
        <taxon>Fungi</taxon>
        <taxon>Fungi incertae sedis</taxon>
        <taxon>Mucoromycota</taxon>
        <taxon>Mucoromycotina</taxon>
        <taxon>Mucoromycetes</taxon>
        <taxon>Mucorales</taxon>
        <taxon>Mucorineae</taxon>
        <taxon>Mucoraceae</taxon>
        <taxon>Mucor</taxon>
    </lineage>
</organism>
<evidence type="ECO:0000256" key="5">
    <source>
        <dbReference type="ARBA" id="ARBA00023172"/>
    </source>
</evidence>
<dbReference type="OrthoDB" id="272266at2759"/>
<dbReference type="InterPro" id="IPR010776">
    <property type="entry name" value="Hop2_WH_dom"/>
</dbReference>
<dbReference type="Pfam" id="PF07106">
    <property type="entry name" value="WHD_TBPIP"/>
    <property type="match status" value="1"/>
</dbReference>
<dbReference type="GO" id="GO:0120231">
    <property type="term" value="C:DNA recombinase auxiliary factor complex"/>
    <property type="evidence" value="ECO:0007669"/>
    <property type="project" value="TreeGrafter"/>
</dbReference>
<evidence type="ECO:0000313" key="13">
    <source>
        <dbReference type="Proteomes" id="UP000650833"/>
    </source>
</evidence>
<keyword evidence="5" id="KW-0233">DNA recombination</keyword>
<dbReference type="GO" id="GO:0000709">
    <property type="term" value="P:meiotic joint molecule formation"/>
    <property type="evidence" value="ECO:0007669"/>
    <property type="project" value="TreeGrafter"/>
</dbReference>
<gene>
    <name evidence="12" type="ORF">INT46_001448</name>
</gene>
<evidence type="ECO:0000256" key="3">
    <source>
        <dbReference type="ARBA" id="ARBA00016093"/>
    </source>
</evidence>
<keyword evidence="4 8" id="KW-0175">Coiled coil</keyword>
<evidence type="ECO:0000256" key="9">
    <source>
        <dbReference type="SAM" id="MobiDB-lite"/>
    </source>
</evidence>